<evidence type="ECO:0000313" key="4">
    <source>
        <dbReference type="Proteomes" id="UP001445335"/>
    </source>
</evidence>
<dbReference type="PANTHER" id="PTHR13271">
    <property type="entry name" value="UNCHARACTERIZED PUTATIVE METHYLTRANSFERASE"/>
    <property type="match status" value="1"/>
</dbReference>
<dbReference type="Proteomes" id="UP001445335">
    <property type="component" value="Unassembled WGS sequence"/>
</dbReference>
<feature type="region of interest" description="Disordered" evidence="1">
    <location>
        <begin position="231"/>
        <end position="253"/>
    </location>
</feature>
<dbReference type="EMBL" id="JALJOU010000025">
    <property type="protein sequence ID" value="KAK9836317.1"/>
    <property type="molecule type" value="Genomic_DNA"/>
</dbReference>
<dbReference type="InterPro" id="IPR046341">
    <property type="entry name" value="SET_dom_sf"/>
</dbReference>
<reference evidence="3 4" key="1">
    <citation type="journal article" date="2024" name="Nat. Commun.">
        <title>Phylogenomics reveals the evolutionary origins of lichenization in chlorophyte algae.</title>
        <authorList>
            <person name="Puginier C."/>
            <person name="Libourel C."/>
            <person name="Otte J."/>
            <person name="Skaloud P."/>
            <person name="Haon M."/>
            <person name="Grisel S."/>
            <person name="Petersen M."/>
            <person name="Berrin J.G."/>
            <person name="Delaux P.M."/>
            <person name="Dal Grande F."/>
            <person name="Keller J."/>
        </authorList>
    </citation>
    <scope>NUCLEOTIDE SEQUENCE [LARGE SCALE GENOMIC DNA]</scope>
    <source>
        <strain evidence="3 4">SAG 245.80</strain>
    </source>
</reference>
<dbReference type="InterPro" id="IPR001214">
    <property type="entry name" value="SET_dom"/>
</dbReference>
<proteinExistence type="predicted"/>
<evidence type="ECO:0000259" key="2">
    <source>
        <dbReference type="PROSITE" id="PS50280"/>
    </source>
</evidence>
<dbReference type="InterPro" id="IPR050600">
    <property type="entry name" value="SETD3_SETD6_MTase"/>
</dbReference>
<protein>
    <recommendedName>
        <fullName evidence="2">SET domain-containing protein</fullName>
    </recommendedName>
</protein>
<dbReference type="SUPFAM" id="SSF82199">
    <property type="entry name" value="SET domain"/>
    <property type="match status" value="1"/>
</dbReference>
<dbReference type="PANTHER" id="PTHR13271:SF133">
    <property type="entry name" value="SET DOMAIN-CONTAINING PROTEIN"/>
    <property type="match status" value="1"/>
</dbReference>
<dbReference type="Pfam" id="PF00856">
    <property type="entry name" value="SET"/>
    <property type="match status" value="1"/>
</dbReference>
<comment type="caution">
    <text evidence="3">The sequence shown here is derived from an EMBL/GenBank/DDBJ whole genome shotgun (WGS) entry which is preliminary data.</text>
</comment>
<name>A0AAW1RRS9_9CHLO</name>
<keyword evidence="4" id="KW-1185">Reference proteome</keyword>
<dbReference type="Gene3D" id="3.90.1410.10">
    <property type="entry name" value="set domain protein methyltransferase, domain 1"/>
    <property type="match status" value="1"/>
</dbReference>
<accession>A0AAW1RRS9</accession>
<dbReference type="PROSITE" id="PS50280">
    <property type="entry name" value="SET"/>
    <property type="match status" value="1"/>
</dbReference>
<evidence type="ECO:0000313" key="3">
    <source>
        <dbReference type="EMBL" id="KAK9836317.1"/>
    </source>
</evidence>
<sequence length="345" mass="36498">MEVWAVEAGISAPHLRVADFGGLRGMAATADIEAGEPLVSLPIGAALLVTPKQRCPFPDFCSPAFYASKPCRAFSGPYGGPPWRSRAKLAAALVAGGVGSVTALHVPLEQVLNGAVAAALFNLIYDYLLSQRVKWYSMVPWLDLINHRGTVESTVEYEYFRDRFVASTTSRRFRKGEQVLISYGPQSNDSLLQFYGFVEAGNPHDAYRVPDLAARARAAAASMGLKLQAAPSGASSIGSAPDTARQGTLTRGGPDEHTLAAITAEVASARPSADGVTAVQRALEVAAALCDAELDVLGPVDRPRGAAPQLQSARAAAAAAFRHEKAAVLQDCARACRQRAKRKTP</sequence>
<feature type="domain" description="SET" evidence="2">
    <location>
        <begin position="13"/>
        <end position="184"/>
    </location>
</feature>
<gene>
    <name evidence="3" type="ORF">WJX81_004671</name>
</gene>
<evidence type="ECO:0000256" key="1">
    <source>
        <dbReference type="SAM" id="MobiDB-lite"/>
    </source>
</evidence>
<organism evidence="3 4">
    <name type="scientific">Elliptochloris bilobata</name>
    <dbReference type="NCBI Taxonomy" id="381761"/>
    <lineage>
        <taxon>Eukaryota</taxon>
        <taxon>Viridiplantae</taxon>
        <taxon>Chlorophyta</taxon>
        <taxon>core chlorophytes</taxon>
        <taxon>Trebouxiophyceae</taxon>
        <taxon>Trebouxiophyceae incertae sedis</taxon>
        <taxon>Elliptochloris clade</taxon>
        <taxon>Elliptochloris</taxon>
    </lineage>
</organism>
<dbReference type="AlphaFoldDB" id="A0AAW1RRS9"/>
<dbReference type="GO" id="GO:0016279">
    <property type="term" value="F:protein-lysine N-methyltransferase activity"/>
    <property type="evidence" value="ECO:0007669"/>
    <property type="project" value="TreeGrafter"/>
</dbReference>
<feature type="compositionally biased region" description="Low complexity" evidence="1">
    <location>
        <begin position="231"/>
        <end position="241"/>
    </location>
</feature>